<dbReference type="Proteomes" id="UP001177021">
    <property type="component" value="Unassembled WGS sequence"/>
</dbReference>
<comment type="caution">
    <text evidence="1">The sequence shown here is derived from an EMBL/GenBank/DDBJ whole genome shotgun (WGS) entry which is preliminary data.</text>
</comment>
<organism evidence="1 2">
    <name type="scientific">Trifolium pratense</name>
    <name type="common">Red clover</name>
    <dbReference type="NCBI Taxonomy" id="57577"/>
    <lineage>
        <taxon>Eukaryota</taxon>
        <taxon>Viridiplantae</taxon>
        <taxon>Streptophyta</taxon>
        <taxon>Embryophyta</taxon>
        <taxon>Tracheophyta</taxon>
        <taxon>Spermatophyta</taxon>
        <taxon>Magnoliopsida</taxon>
        <taxon>eudicotyledons</taxon>
        <taxon>Gunneridae</taxon>
        <taxon>Pentapetalae</taxon>
        <taxon>rosids</taxon>
        <taxon>fabids</taxon>
        <taxon>Fabales</taxon>
        <taxon>Fabaceae</taxon>
        <taxon>Papilionoideae</taxon>
        <taxon>50 kb inversion clade</taxon>
        <taxon>NPAAA clade</taxon>
        <taxon>Hologalegina</taxon>
        <taxon>IRL clade</taxon>
        <taxon>Trifolieae</taxon>
        <taxon>Trifolium</taxon>
    </lineage>
</organism>
<keyword evidence="2" id="KW-1185">Reference proteome</keyword>
<dbReference type="EMBL" id="CASHSV030000024">
    <property type="protein sequence ID" value="CAJ2641298.1"/>
    <property type="molecule type" value="Genomic_DNA"/>
</dbReference>
<evidence type="ECO:0000313" key="1">
    <source>
        <dbReference type="EMBL" id="CAJ2641298.1"/>
    </source>
</evidence>
<protein>
    <submittedName>
        <fullName evidence="1">Uncharacterized protein</fullName>
    </submittedName>
</protein>
<sequence>MGIVNVNETLFSSIEILNSVDVATNMNLNTLYKVCITTPPNILSDGIWGVHKSHRTPFKCSLPMFLLQVVLIYITTRLLNFPLKKLGLPILFSQMMAGLILGPMVPVFEDYKRKLFPYGSQDTLASITALGYVLFLFETGIKMDFCTIMRTGRKAWVIMFFGLVSPIIFGFATRNVKGMDAFSNSPLEGNIIMIGHNTTSFAVVVALLNDLKLLNSELGRLALSVSLIGDLLSNIFITISSTMVSLSDHISFGMRLGSLFGIAIFVLFIYRPAMFWVVEHTPEGKEVKDIYVNIVIGILFSLCWFSGYLERGPVFLPFIFGLATPEGPPLGSTLIKRIHLLGLKLFLPIFMTTSTMKVEYGFWNSSSTSTLDVFLYVLFLGYFVRMVACFICSLFFNMPPKDAITLSLLLNCKGVVQVTMYSTALDRNDILSHTHCVIILIIMVSICITHLLVKRLYDPSRKYVGYEKRNLFSLKHNSEWKILVVIHKQHHVTPITEVIDLCHPIAERPITVDALHLIELVGRSSPIFISHKKKKVVALNLHDSYSDNVVLNLKLYEHDKLGAAIINPYTAISPLNLMHEDVCHLAFDKLSSIIILPFHKKWFSDGKLEYEDKNIRSLNCSVLERSPCSVGILVTRGIRQTDSLFRLALVFLGGRDDREALCLANRAAQDPNVELVIYHIVDKKRTSEDMENLETRLDIAMLKDSKISHSGLGNVAYEEIEVEGGSQTIDVLRQMGEEHDFIIVGRRHGIISPQTYGLQEWSEFPELGPVGDILASSDLDCKASVLVVQQQQQICM</sequence>
<evidence type="ECO:0000313" key="2">
    <source>
        <dbReference type="Proteomes" id="UP001177021"/>
    </source>
</evidence>
<reference evidence="1" key="1">
    <citation type="submission" date="2023-10" db="EMBL/GenBank/DDBJ databases">
        <authorList>
            <person name="Rodriguez Cubillos JULIANA M."/>
            <person name="De Vega J."/>
        </authorList>
    </citation>
    <scope>NUCLEOTIDE SEQUENCE</scope>
</reference>
<accession>A0ACB0J8F0</accession>
<name>A0ACB0J8F0_TRIPR</name>
<gene>
    <name evidence="1" type="ORF">MILVUS5_LOCUS10972</name>
</gene>
<proteinExistence type="predicted"/>